<dbReference type="RefSeq" id="WP_167074531.1">
    <property type="nucleotide sequence ID" value="NZ_JAAOZC010000008.1"/>
</dbReference>
<feature type="binding site" evidence="11">
    <location>
        <position position="233"/>
    </location>
    <ligand>
        <name>FMN</name>
        <dbReference type="ChEBI" id="CHEBI:58210"/>
    </ligand>
</feature>
<evidence type="ECO:0000256" key="11">
    <source>
        <dbReference type="HAMAP-Rule" id="MF_00225"/>
    </source>
</evidence>
<dbReference type="HAMAP" id="MF_00225">
    <property type="entry name" value="DHO_dh_type2"/>
    <property type="match status" value="1"/>
</dbReference>
<evidence type="ECO:0000256" key="4">
    <source>
        <dbReference type="ARBA" id="ARBA00005359"/>
    </source>
</evidence>
<dbReference type="Pfam" id="PF01180">
    <property type="entry name" value="DHO_dh"/>
    <property type="match status" value="1"/>
</dbReference>
<dbReference type="NCBIfam" id="NF003652">
    <property type="entry name" value="PRK05286.2-5"/>
    <property type="match status" value="1"/>
</dbReference>
<dbReference type="PANTHER" id="PTHR48109">
    <property type="entry name" value="DIHYDROOROTATE DEHYDROGENASE (QUINONE), MITOCHONDRIAL-RELATED"/>
    <property type="match status" value="1"/>
</dbReference>
<evidence type="ECO:0000256" key="8">
    <source>
        <dbReference type="ARBA" id="ARBA00023002"/>
    </source>
</evidence>
<keyword evidence="6 11" id="KW-0288">FMN</keyword>
<keyword evidence="11" id="KW-1003">Cell membrane</keyword>
<dbReference type="EC" id="1.3.5.2" evidence="11"/>
<evidence type="ECO:0000256" key="7">
    <source>
        <dbReference type="ARBA" id="ARBA00022975"/>
    </source>
</evidence>
<protein>
    <recommendedName>
        <fullName evidence="11">Dihydroorotate dehydrogenase (quinone)</fullName>
        <ecNumber evidence="11">1.3.5.2</ecNumber>
    </recommendedName>
    <alternativeName>
        <fullName evidence="11">DHOdehase</fullName>
        <shortName evidence="11">DHOD</shortName>
        <shortName evidence="11">DHODase</shortName>
    </alternativeName>
    <alternativeName>
        <fullName evidence="11">Dihydroorotate oxidase</fullName>
    </alternativeName>
</protein>
<reference evidence="13 14" key="1">
    <citation type="submission" date="2020-03" db="EMBL/GenBank/DDBJ databases">
        <title>Genomic Encyclopedia of Type Strains, Phase III (KMG-III): the genomes of soil and plant-associated and newly described type strains.</title>
        <authorList>
            <person name="Whitman W."/>
        </authorList>
    </citation>
    <scope>NUCLEOTIDE SEQUENCE [LARGE SCALE GENOMIC DNA]</scope>
    <source>
        <strain evidence="13 14">CECT 8804</strain>
    </source>
</reference>
<dbReference type="InterPro" id="IPR013785">
    <property type="entry name" value="Aldolase_TIM"/>
</dbReference>
<feature type="binding site" evidence="11">
    <location>
        <position position="166"/>
    </location>
    <ligand>
        <name>substrate</name>
    </ligand>
</feature>
<dbReference type="SUPFAM" id="SSF51395">
    <property type="entry name" value="FMN-linked oxidoreductases"/>
    <property type="match status" value="1"/>
</dbReference>
<dbReference type="CDD" id="cd04738">
    <property type="entry name" value="DHOD_2_like"/>
    <property type="match status" value="1"/>
</dbReference>
<feature type="active site" description="Nucleophile" evidence="11">
    <location>
        <position position="169"/>
    </location>
</feature>
<feature type="binding site" evidence="11">
    <location>
        <position position="62"/>
    </location>
    <ligand>
        <name>substrate</name>
    </ligand>
</feature>
<evidence type="ECO:0000313" key="13">
    <source>
        <dbReference type="EMBL" id="NIJ09178.1"/>
    </source>
</evidence>
<dbReference type="NCBIfam" id="NF003645">
    <property type="entry name" value="PRK05286.1-2"/>
    <property type="match status" value="1"/>
</dbReference>
<dbReference type="EMBL" id="JAAOZC010000008">
    <property type="protein sequence ID" value="NIJ09178.1"/>
    <property type="molecule type" value="Genomic_DNA"/>
</dbReference>
<comment type="pathway">
    <text evidence="3 11">Pyrimidine metabolism; UMP biosynthesis via de novo pathway; orotate from (S)-dihydroorotate (quinone route): step 1/1.</text>
</comment>
<dbReference type="Gene3D" id="3.20.20.70">
    <property type="entry name" value="Aldolase class I"/>
    <property type="match status" value="1"/>
</dbReference>
<evidence type="ECO:0000256" key="10">
    <source>
        <dbReference type="ARBA" id="ARBA00048639"/>
    </source>
</evidence>
<sequence>MRLFPLIRPALFAIEAERAHRLTIEGLKAMPRRVASHDPRLATEVAGLRFPSPIGLAAGVDKDAEVPDAFLSLGFGFVEVGTLTPLPQAGNPKPRLFRLPEDRAVINRMGFNNGGQKEAFDRLSKRPRRGIVGVNVGANKDAADRVADYAAGVARMAPVADYLTINISSPNTPGLRALQEAAALDDLLIRAMAVRGDEGPPIFLKVAPDLAPADVDAIARVAIDRKVDALIVSNTTIARPDLTSRRAGETGGLSGAPLKALALQRLKDFRAATGGAIPLIAAGGIASGADAYTRILAGASLVQLYTALVYEGPLLARRIAAELVALLERDGFLNVAEAVGTHP</sequence>
<dbReference type="PANTHER" id="PTHR48109:SF4">
    <property type="entry name" value="DIHYDROOROTATE DEHYDROGENASE (QUINONE), MITOCHONDRIAL"/>
    <property type="match status" value="1"/>
</dbReference>
<feature type="binding site" evidence="11">
    <location>
        <begin position="234"/>
        <end position="235"/>
    </location>
    <ligand>
        <name>substrate</name>
    </ligand>
</feature>
<dbReference type="InterPro" id="IPR005720">
    <property type="entry name" value="Dihydroorotate_DH_cat"/>
</dbReference>
<feature type="domain" description="Dihydroorotate dehydrogenase catalytic" evidence="12">
    <location>
        <begin position="41"/>
        <end position="327"/>
    </location>
</feature>
<dbReference type="InterPro" id="IPR001295">
    <property type="entry name" value="Dihydroorotate_DH_CS"/>
</dbReference>
<dbReference type="Proteomes" id="UP000727456">
    <property type="component" value="Unassembled WGS sequence"/>
</dbReference>
<feature type="binding site" evidence="11">
    <location>
        <position position="284"/>
    </location>
    <ligand>
        <name>FMN</name>
        <dbReference type="ChEBI" id="CHEBI:58210"/>
    </ligand>
</feature>
<keyword evidence="5 11" id="KW-0285">Flavoprotein</keyword>
<keyword evidence="7 11" id="KW-0665">Pyrimidine biosynthesis</keyword>
<feature type="binding site" evidence="11">
    <location>
        <begin position="305"/>
        <end position="306"/>
    </location>
    <ligand>
        <name>FMN</name>
        <dbReference type="ChEBI" id="CHEBI:58210"/>
    </ligand>
</feature>
<evidence type="ECO:0000256" key="1">
    <source>
        <dbReference type="ARBA" id="ARBA00003125"/>
    </source>
</evidence>
<feature type="binding site" evidence="11">
    <location>
        <position position="166"/>
    </location>
    <ligand>
        <name>FMN</name>
        <dbReference type="ChEBI" id="CHEBI:58210"/>
    </ligand>
</feature>
<comment type="subunit">
    <text evidence="11">Monomer.</text>
</comment>
<keyword evidence="9 11" id="KW-0472">Membrane</keyword>
<dbReference type="InterPro" id="IPR050074">
    <property type="entry name" value="DHO_dehydrogenase"/>
</dbReference>
<gene>
    <name evidence="11" type="primary">pyrD</name>
    <name evidence="13" type="ORF">FHS31_002810</name>
</gene>
<feature type="binding site" evidence="11">
    <location>
        <begin position="107"/>
        <end position="111"/>
    </location>
    <ligand>
        <name>substrate</name>
    </ligand>
</feature>
<feature type="binding site" evidence="11">
    <location>
        <position position="82"/>
    </location>
    <ligand>
        <name>FMN</name>
        <dbReference type="ChEBI" id="CHEBI:58210"/>
    </ligand>
</feature>
<feature type="binding site" evidence="11">
    <location>
        <position position="171"/>
    </location>
    <ligand>
        <name>substrate</name>
    </ligand>
</feature>
<comment type="similarity">
    <text evidence="4 11">Belongs to the dihydroorotate dehydrogenase family. Type 2 subfamily.</text>
</comment>
<feature type="binding site" evidence="11">
    <location>
        <begin position="58"/>
        <end position="62"/>
    </location>
    <ligand>
        <name>FMN</name>
        <dbReference type="ChEBI" id="CHEBI:58210"/>
    </ligand>
</feature>
<evidence type="ECO:0000256" key="6">
    <source>
        <dbReference type="ARBA" id="ARBA00022643"/>
    </source>
</evidence>
<comment type="cofactor">
    <cofactor evidence="11">
        <name>FMN</name>
        <dbReference type="ChEBI" id="CHEBI:58210"/>
    </cofactor>
    <text evidence="11">Binds 1 FMN per subunit.</text>
</comment>
<evidence type="ECO:0000256" key="3">
    <source>
        <dbReference type="ARBA" id="ARBA00005161"/>
    </source>
</evidence>
<evidence type="ECO:0000259" key="12">
    <source>
        <dbReference type="Pfam" id="PF01180"/>
    </source>
</evidence>
<comment type="caution">
    <text evidence="13">The sequence shown here is derived from an EMBL/GenBank/DDBJ whole genome shotgun (WGS) entry which is preliminary data.</text>
</comment>
<dbReference type="PIRSF" id="PIRSF000164">
    <property type="entry name" value="DHO_oxidase"/>
    <property type="match status" value="1"/>
</dbReference>
<name>A0ABX0TUI4_9SPHN</name>
<dbReference type="PROSITE" id="PS00912">
    <property type="entry name" value="DHODEHASE_2"/>
    <property type="match status" value="1"/>
</dbReference>
<keyword evidence="14" id="KW-1185">Reference proteome</keyword>
<dbReference type="PROSITE" id="PS00911">
    <property type="entry name" value="DHODEHASE_1"/>
    <property type="match status" value="1"/>
</dbReference>
<dbReference type="InterPro" id="IPR012135">
    <property type="entry name" value="Dihydroorotate_DH_1_2"/>
</dbReference>
<evidence type="ECO:0000313" key="14">
    <source>
        <dbReference type="Proteomes" id="UP000727456"/>
    </source>
</evidence>
<dbReference type="InterPro" id="IPR005719">
    <property type="entry name" value="Dihydroorotate_DH_2"/>
</dbReference>
<comment type="function">
    <text evidence="1 11">Catalyzes the conversion of dihydroorotate to orotate with quinone as electron acceptor.</text>
</comment>
<evidence type="ECO:0000256" key="2">
    <source>
        <dbReference type="ARBA" id="ARBA00004370"/>
    </source>
</evidence>
<dbReference type="GO" id="GO:0106430">
    <property type="term" value="F:dihydroorotate dehydrogenase (quinone) activity"/>
    <property type="evidence" value="ECO:0007669"/>
    <property type="project" value="UniProtKB-EC"/>
</dbReference>
<evidence type="ECO:0000256" key="9">
    <source>
        <dbReference type="ARBA" id="ARBA00023136"/>
    </source>
</evidence>
<evidence type="ECO:0000256" key="5">
    <source>
        <dbReference type="ARBA" id="ARBA00022630"/>
    </source>
</evidence>
<feature type="binding site" evidence="11">
    <location>
        <position position="205"/>
    </location>
    <ligand>
        <name>FMN</name>
        <dbReference type="ChEBI" id="CHEBI:58210"/>
    </ligand>
</feature>
<keyword evidence="8 11" id="KW-0560">Oxidoreductase</keyword>
<comment type="catalytic activity">
    <reaction evidence="10 11">
        <text>(S)-dihydroorotate + a quinone = orotate + a quinol</text>
        <dbReference type="Rhea" id="RHEA:30187"/>
        <dbReference type="ChEBI" id="CHEBI:24646"/>
        <dbReference type="ChEBI" id="CHEBI:30839"/>
        <dbReference type="ChEBI" id="CHEBI:30864"/>
        <dbReference type="ChEBI" id="CHEBI:132124"/>
        <dbReference type="EC" id="1.3.5.2"/>
    </reaction>
</comment>
<organism evidence="13 14">
    <name type="scientific">Sphingomonas vulcanisoli</name>
    <dbReference type="NCBI Taxonomy" id="1658060"/>
    <lineage>
        <taxon>Bacteria</taxon>
        <taxon>Pseudomonadati</taxon>
        <taxon>Pseudomonadota</taxon>
        <taxon>Alphaproteobacteria</taxon>
        <taxon>Sphingomonadales</taxon>
        <taxon>Sphingomonadaceae</taxon>
        <taxon>Sphingomonas</taxon>
    </lineage>
</organism>
<feature type="binding site" evidence="11">
    <location>
        <position position="255"/>
    </location>
    <ligand>
        <name>FMN</name>
        <dbReference type="ChEBI" id="CHEBI:58210"/>
    </ligand>
</feature>
<proteinExistence type="inferred from homology"/>
<feature type="binding site" evidence="11">
    <location>
        <position position="135"/>
    </location>
    <ligand>
        <name>FMN</name>
        <dbReference type="ChEBI" id="CHEBI:58210"/>
    </ligand>
</feature>
<comment type="subcellular location">
    <subcellularLocation>
        <location evidence="11">Cell membrane</location>
        <topology evidence="11">Peripheral membrane protein</topology>
    </subcellularLocation>
    <subcellularLocation>
        <location evidence="2">Membrane</location>
    </subcellularLocation>
</comment>
<accession>A0ABX0TUI4</accession>
<dbReference type="NCBIfam" id="TIGR01036">
    <property type="entry name" value="pyrD_sub2"/>
    <property type="match status" value="1"/>
</dbReference>